<evidence type="ECO:0000256" key="5">
    <source>
        <dbReference type="SAM" id="Phobius"/>
    </source>
</evidence>
<keyword evidence="2 5" id="KW-0812">Transmembrane</keyword>
<evidence type="ECO:0000256" key="2">
    <source>
        <dbReference type="ARBA" id="ARBA00022692"/>
    </source>
</evidence>
<feature type="transmembrane region" description="Helical" evidence="5">
    <location>
        <begin position="215"/>
        <end position="232"/>
    </location>
</feature>
<feature type="transmembrane region" description="Helical" evidence="5">
    <location>
        <begin position="244"/>
        <end position="267"/>
    </location>
</feature>
<feature type="transmembrane region" description="Helical" evidence="5">
    <location>
        <begin position="159"/>
        <end position="177"/>
    </location>
</feature>
<feature type="transmembrane region" description="Helical" evidence="5">
    <location>
        <begin position="314"/>
        <end position="333"/>
    </location>
</feature>
<reference evidence="7 8" key="1">
    <citation type="submission" date="2024-03" db="EMBL/GenBank/DDBJ databases">
        <title>Aureococcus anophagefferens CCMP1851 and Kratosvirus quantuckense: Draft genome of a second virus-susceptible host strain in the model system.</title>
        <authorList>
            <person name="Chase E."/>
            <person name="Truchon A.R."/>
            <person name="Schepens W."/>
            <person name="Wilhelm S.W."/>
        </authorList>
    </citation>
    <scope>NUCLEOTIDE SEQUENCE [LARGE SCALE GENOMIC DNA]</scope>
    <source>
        <strain evidence="7 8">CCMP1851</strain>
    </source>
</reference>
<keyword evidence="3 5" id="KW-1133">Transmembrane helix</keyword>
<dbReference type="Pfam" id="PF03151">
    <property type="entry name" value="TPT"/>
    <property type="match status" value="1"/>
</dbReference>
<feature type="transmembrane region" description="Helical" evidence="5">
    <location>
        <begin position="96"/>
        <end position="118"/>
    </location>
</feature>
<evidence type="ECO:0000313" key="7">
    <source>
        <dbReference type="EMBL" id="KAK7248825.1"/>
    </source>
</evidence>
<feature type="transmembrane region" description="Helical" evidence="5">
    <location>
        <begin position="20"/>
        <end position="43"/>
    </location>
</feature>
<feature type="transmembrane region" description="Helical" evidence="5">
    <location>
        <begin position="370"/>
        <end position="386"/>
    </location>
</feature>
<dbReference type="Proteomes" id="UP001363151">
    <property type="component" value="Unassembled WGS sequence"/>
</dbReference>
<evidence type="ECO:0000256" key="4">
    <source>
        <dbReference type="ARBA" id="ARBA00023136"/>
    </source>
</evidence>
<keyword evidence="8" id="KW-1185">Reference proteome</keyword>
<dbReference type="PANTHER" id="PTHR11132">
    <property type="entry name" value="SOLUTE CARRIER FAMILY 35"/>
    <property type="match status" value="1"/>
</dbReference>
<proteinExistence type="predicted"/>
<accession>A0ABR1G6G1</accession>
<comment type="subcellular location">
    <subcellularLocation>
        <location evidence="1">Membrane</location>
        <topology evidence="1">Multi-pass membrane protein</topology>
    </subcellularLocation>
</comment>
<feature type="transmembrane region" description="Helical" evidence="5">
    <location>
        <begin position="345"/>
        <end position="364"/>
    </location>
</feature>
<evidence type="ECO:0000256" key="1">
    <source>
        <dbReference type="ARBA" id="ARBA00004141"/>
    </source>
</evidence>
<dbReference type="EMBL" id="JBBJCI010000085">
    <property type="protein sequence ID" value="KAK7248825.1"/>
    <property type="molecule type" value="Genomic_DNA"/>
</dbReference>
<dbReference type="InterPro" id="IPR004853">
    <property type="entry name" value="Sugar_P_trans_dom"/>
</dbReference>
<dbReference type="InterPro" id="IPR050186">
    <property type="entry name" value="TPT_transporter"/>
</dbReference>
<sequence>MFARRLATTTLEIGIGSIDAATSTWGTTIAVVLSIVLAVAYYLERRQGRVAPEADYGRRHAKVDEEQDAPLIDGAEKRKVKGFWAAVWADPQTRECAILSITMLVWSGLIIYVNAYILDDLCPYPATLTMFQQAFGFACAYACIYGFRACEPVDMAPQVWAKYMIPMGACFAIYLWGGNKAYLYISPGFMQMLKPIAGPITFGVSCAYDPAEYTHWKLVNLVVIFGGIAVTAASEDAGGSDNVILGSALLIAAYVCMGVYNVALQVVQRAGFEIKLNPLTTLLYVGPVSTFFLIVVAASTEWDADFDCFAEGKLTWWLLLCDCVVAFGFNYGMLQFIGKLSAVSYTIFGLFKDIALVVAAFLFFEEHISLILIEGWAVTIAGVVVWQHRKLCPPS</sequence>
<evidence type="ECO:0000259" key="6">
    <source>
        <dbReference type="Pfam" id="PF03151"/>
    </source>
</evidence>
<evidence type="ECO:0000313" key="8">
    <source>
        <dbReference type="Proteomes" id="UP001363151"/>
    </source>
</evidence>
<name>A0ABR1G6G1_AURAN</name>
<protein>
    <submittedName>
        <fullName evidence="7">Solute carrier family protein</fullName>
    </submittedName>
</protein>
<keyword evidence="4 5" id="KW-0472">Membrane</keyword>
<feature type="transmembrane region" description="Helical" evidence="5">
    <location>
        <begin position="189"/>
        <end position="208"/>
    </location>
</feature>
<comment type="caution">
    <text evidence="7">The sequence shown here is derived from an EMBL/GenBank/DDBJ whole genome shotgun (WGS) entry which is preliminary data.</text>
</comment>
<feature type="transmembrane region" description="Helical" evidence="5">
    <location>
        <begin position="279"/>
        <end position="302"/>
    </location>
</feature>
<evidence type="ECO:0000256" key="3">
    <source>
        <dbReference type="ARBA" id="ARBA00022989"/>
    </source>
</evidence>
<feature type="domain" description="Sugar phosphate transporter" evidence="6">
    <location>
        <begin position="109"/>
        <end position="386"/>
    </location>
</feature>
<gene>
    <name evidence="7" type="ORF">SO694_00042021</name>
</gene>
<feature type="transmembrane region" description="Helical" evidence="5">
    <location>
        <begin position="130"/>
        <end position="147"/>
    </location>
</feature>
<organism evidence="7 8">
    <name type="scientific">Aureococcus anophagefferens</name>
    <name type="common">Harmful bloom alga</name>
    <dbReference type="NCBI Taxonomy" id="44056"/>
    <lineage>
        <taxon>Eukaryota</taxon>
        <taxon>Sar</taxon>
        <taxon>Stramenopiles</taxon>
        <taxon>Ochrophyta</taxon>
        <taxon>Pelagophyceae</taxon>
        <taxon>Pelagomonadales</taxon>
        <taxon>Pelagomonadaceae</taxon>
        <taxon>Aureococcus</taxon>
    </lineage>
</organism>